<proteinExistence type="predicted"/>
<evidence type="ECO:0000313" key="1">
    <source>
        <dbReference type="EMBL" id="PPQ26167.1"/>
    </source>
</evidence>
<sequence>MRSLDPLVRHWARGLVVLLPLLAPVKAIAEMTFSTDLAWPGLTHDDVERMHAAAARLYEGHSIGTIERWRNPDTKTAGEVRLVRSFEAHKMQCRTIDYTIRFEVVRDLPRHYVLNWCKLPDGDWKIVELVPPR</sequence>
<dbReference type="Proteomes" id="UP000239724">
    <property type="component" value="Unassembled WGS sequence"/>
</dbReference>
<dbReference type="AlphaFoldDB" id="A0A2S6MUX6"/>
<gene>
    <name evidence="1" type="ORF">CCS01_30540</name>
</gene>
<evidence type="ECO:0000313" key="2">
    <source>
        <dbReference type="Proteomes" id="UP000239724"/>
    </source>
</evidence>
<dbReference type="RefSeq" id="WP_104522865.1">
    <property type="nucleotide sequence ID" value="NZ_NHRY01000272.1"/>
</dbReference>
<protein>
    <submittedName>
        <fullName evidence="1">Uncharacterized protein</fullName>
    </submittedName>
</protein>
<organism evidence="1 2">
    <name type="scientific">Rhodopila globiformis</name>
    <name type="common">Rhodopseudomonas globiformis</name>
    <dbReference type="NCBI Taxonomy" id="1071"/>
    <lineage>
        <taxon>Bacteria</taxon>
        <taxon>Pseudomonadati</taxon>
        <taxon>Pseudomonadota</taxon>
        <taxon>Alphaproteobacteria</taxon>
        <taxon>Acetobacterales</taxon>
        <taxon>Acetobacteraceae</taxon>
        <taxon>Rhodopila</taxon>
    </lineage>
</organism>
<keyword evidence="2" id="KW-1185">Reference proteome</keyword>
<dbReference type="EMBL" id="NHRY01000272">
    <property type="protein sequence ID" value="PPQ26167.1"/>
    <property type="molecule type" value="Genomic_DNA"/>
</dbReference>
<name>A0A2S6MUX6_RHOGL</name>
<reference evidence="1 2" key="1">
    <citation type="journal article" date="2018" name="Arch. Microbiol.">
        <title>New insights into the metabolic potential of the phototrophic purple bacterium Rhodopila globiformis DSM 161(T) from its draft genome sequence and evidence for a vanadium-dependent nitrogenase.</title>
        <authorList>
            <person name="Imhoff J.F."/>
            <person name="Rahn T."/>
            <person name="Kunzel S."/>
            <person name="Neulinger S.C."/>
        </authorList>
    </citation>
    <scope>NUCLEOTIDE SEQUENCE [LARGE SCALE GENOMIC DNA]</scope>
    <source>
        <strain evidence="1 2">DSM 161</strain>
    </source>
</reference>
<accession>A0A2S6MUX6</accession>
<comment type="caution">
    <text evidence="1">The sequence shown here is derived from an EMBL/GenBank/DDBJ whole genome shotgun (WGS) entry which is preliminary data.</text>
</comment>
<dbReference type="OrthoDB" id="7276872at2"/>